<dbReference type="InParanoid" id="A0A0D2J4J1"/>
<organism evidence="1 2">
    <name type="scientific">Dethiosulfatarculus sandiegensis</name>
    <dbReference type="NCBI Taxonomy" id="1429043"/>
    <lineage>
        <taxon>Bacteria</taxon>
        <taxon>Pseudomonadati</taxon>
        <taxon>Thermodesulfobacteriota</taxon>
        <taxon>Desulfarculia</taxon>
        <taxon>Desulfarculales</taxon>
        <taxon>Desulfarculaceae</taxon>
        <taxon>Dethiosulfatarculus</taxon>
    </lineage>
</organism>
<name>A0A0D2J4J1_9BACT</name>
<dbReference type="RefSeq" id="WP_231688334.1">
    <property type="nucleotide sequence ID" value="NZ_AZAC01000020.1"/>
</dbReference>
<dbReference type="EMBL" id="AZAC01000020">
    <property type="protein sequence ID" value="KIX13009.1"/>
    <property type="molecule type" value="Genomic_DNA"/>
</dbReference>
<sequence length="48" mass="5329">MAGMICICKVRDVAAWAYGLFFGVSNIAQNWAADTQICVDVENKNEFD</sequence>
<reference evidence="1 2" key="1">
    <citation type="submission" date="2013-11" db="EMBL/GenBank/DDBJ databases">
        <title>Metagenomic analysis of a methanogenic consortium involved in long chain n-alkane degradation.</title>
        <authorList>
            <person name="Davidova I.A."/>
            <person name="Callaghan A.V."/>
            <person name="Wawrik B."/>
            <person name="Pruitt S."/>
            <person name="Marks C."/>
            <person name="Duncan K.E."/>
            <person name="Suflita J.M."/>
        </authorList>
    </citation>
    <scope>NUCLEOTIDE SEQUENCE [LARGE SCALE GENOMIC DNA]</scope>
    <source>
        <strain evidence="1 2">SPR</strain>
    </source>
</reference>
<comment type="caution">
    <text evidence="1">The sequence shown here is derived from an EMBL/GenBank/DDBJ whole genome shotgun (WGS) entry which is preliminary data.</text>
</comment>
<dbReference type="AlphaFoldDB" id="A0A0D2J4J1"/>
<accession>A0A0D2J4J1</accession>
<proteinExistence type="predicted"/>
<gene>
    <name evidence="1" type="ORF">X474_16350</name>
</gene>
<dbReference type="Proteomes" id="UP000032233">
    <property type="component" value="Unassembled WGS sequence"/>
</dbReference>
<evidence type="ECO:0000313" key="2">
    <source>
        <dbReference type="Proteomes" id="UP000032233"/>
    </source>
</evidence>
<evidence type="ECO:0000313" key="1">
    <source>
        <dbReference type="EMBL" id="KIX13009.1"/>
    </source>
</evidence>
<protein>
    <submittedName>
        <fullName evidence="1">Uncharacterized protein</fullName>
    </submittedName>
</protein>
<keyword evidence="2" id="KW-1185">Reference proteome</keyword>